<comment type="caution">
    <text evidence="3">The sequence shown here is derived from an EMBL/GenBank/DDBJ whole genome shotgun (WGS) entry which is preliminary data.</text>
</comment>
<sequence>MKSFLRSFLPLLLGLLASCSMYDKVFHPRRLPTPDMTAEAKAKHRAAEKARHKGQVLKTEEITTNATDANAAGGAKGKADNKLTYSELPEGTRVKYDKELLLKKPKLKRRQYHHYDTRPLKHRDASRENRRLRKHSKGQGHPEDAKDEKMPLAPPTDASPTDEPTPRAKETKAKEPKVEEPKQPKVKEPKVKKEKEPKEQKTKKAPLPKPDPTQERPGY</sequence>
<feature type="signal peptide" evidence="2">
    <location>
        <begin position="1"/>
        <end position="22"/>
    </location>
</feature>
<evidence type="ECO:0000256" key="1">
    <source>
        <dbReference type="SAM" id="MobiDB-lite"/>
    </source>
</evidence>
<feature type="chain" id="PRO_5047266257" description="Lipoprotein" evidence="2">
    <location>
        <begin position="23"/>
        <end position="219"/>
    </location>
</feature>
<keyword evidence="2" id="KW-0732">Signal</keyword>
<name>A0ABW4QX90_9BACT</name>
<feature type="compositionally biased region" description="Basic and acidic residues" evidence="1">
    <location>
        <begin position="113"/>
        <end position="129"/>
    </location>
</feature>
<proteinExistence type="predicted"/>
<dbReference type="Proteomes" id="UP001597197">
    <property type="component" value="Unassembled WGS sequence"/>
</dbReference>
<feature type="compositionally biased region" description="Low complexity" evidence="1">
    <location>
        <begin position="63"/>
        <end position="73"/>
    </location>
</feature>
<dbReference type="EMBL" id="JBHUFD010000005">
    <property type="protein sequence ID" value="MFD1874011.1"/>
    <property type="molecule type" value="Genomic_DNA"/>
</dbReference>
<reference evidence="4" key="1">
    <citation type="journal article" date="2019" name="Int. J. Syst. Evol. Microbiol.">
        <title>The Global Catalogue of Microorganisms (GCM) 10K type strain sequencing project: providing services to taxonomists for standard genome sequencing and annotation.</title>
        <authorList>
            <consortium name="The Broad Institute Genomics Platform"/>
            <consortium name="The Broad Institute Genome Sequencing Center for Infectious Disease"/>
            <person name="Wu L."/>
            <person name="Ma J."/>
        </authorList>
    </citation>
    <scope>NUCLEOTIDE SEQUENCE [LARGE SCALE GENOMIC DNA]</scope>
    <source>
        <strain evidence="4">CGMCC 1.15795</strain>
    </source>
</reference>
<dbReference type="RefSeq" id="WP_382315402.1">
    <property type="nucleotide sequence ID" value="NZ_JBHUFD010000005.1"/>
</dbReference>
<feature type="region of interest" description="Disordered" evidence="1">
    <location>
        <begin position="105"/>
        <end position="219"/>
    </location>
</feature>
<accession>A0ABW4QX90</accession>
<organism evidence="3 4">
    <name type="scientific">Hymenobacter bucti</name>
    <dbReference type="NCBI Taxonomy" id="1844114"/>
    <lineage>
        <taxon>Bacteria</taxon>
        <taxon>Pseudomonadati</taxon>
        <taxon>Bacteroidota</taxon>
        <taxon>Cytophagia</taxon>
        <taxon>Cytophagales</taxon>
        <taxon>Hymenobacteraceae</taxon>
        <taxon>Hymenobacter</taxon>
    </lineage>
</organism>
<evidence type="ECO:0000313" key="4">
    <source>
        <dbReference type="Proteomes" id="UP001597197"/>
    </source>
</evidence>
<keyword evidence="4" id="KW-1185">Reference proteome</keyword>
<evidence type="ECO:0000313" key="3">
    <source>
        <dbReference type="EMBL" id="MFD1874011.1"/>
    </source>
</evidence>
<protein>
    <recommendedName>
        <fullName evidence="5">Lipoprotein</fullName>
    </recommendedName>
</protein>
<feature type="compositionally biased region" description="Basic and acidic residues" evidence="1">
    <location>
        <begin position="164"/>
        <end position="202"/>
    </location>
</feature>
<evidence type="ECO:0000256" key="2">
    <source>
        <dbReference type="SAM" id="SignalP"/>
    </source>
</evidence>
<gene>
    <name evidence="3" type="ORF">ACFSDX_16315</name>
</gene>
<feature type="compositionally biased region" description="Basic and acidic residues" evidence="1">
    <location>
        <begin position="140"/>
        <end position="150"/>
    </location>
</feature>
<feature type="region of interest" description="Disordered" evidence="1">
    <location>
        <begin position="60"/>
        <end position="79"/>
    </location>
</feature>
<dbReference type="PROSITE" id="PS51257">
    <property type="entry name" value="PROKAR_LIPOPROTEIN"/>
    <property type="match status" value="1"/>
</dbReference>
<evidence type="ECO:0008006" key="5">
    <source>
        <dbReference type="Google" id="ProtNLM"/>
    </source>
</evidence>